<organism evidence="4 5">
    <name type="scientific">Haloferax larsenii</name>
    <dbReference type="NCBI Taxonomy" id="302484"/>
    <lineage>
        <taxon>Archaea</taxon>
        <taxon>Methanobacteriati</taxon>
        <taxon>Methanobacteriota</taxon>
        <taxon>Stenosarchaea group</taxon>
        <taxon>Halobacteria</taxon>
        <taxon>Halobacteriales</taxon>
        <taxon>Haloferacaceae</taxon>
        <taxon>Haloferax</taxon>
    </lineage>
</organism>
<dbReference type="Pfam" id="PF25213">
    <property type="entry name" value="HVO_A0261_N"/>
    <property type="match status" value="1"/>
</dbReference>
<gene>
    <name evidence="4" type="ORF">KU306_15310</name>
</gene>
<dbReference type="GeneID" id="74530303"/>
<proteinExistence type="predicted"/>
<evidence type="ECO:0000259" key="3">
    <source>
        <dbReference type="Pfam" id="PF25213"/>
    </source>
</evidence>
<protein>
    <submittedName>
        <fullName evidence="4">Transcriptional regulator</fullName>
    </submittedName>
</protein>
<feature type="domain" description="Methanogenesis regulatory protein FilR1 middle" evidence="2">
    <location>
        <begin position="176"/>
        <end position="304"/>
    </location>
</feature>
<dbReference type="InterPro" id="IPR036390">
    <property type="entry name" value="WH_DNA-bd_sf"/>
</dbReference>
<evidence type="ECO:0000313" key="4">
    <source>
        <dbReference type="EMBL" id="UVE50248.1"/>
    </source>
</evidence>
<evidence type="ECO:0000259" key="2">
    <source>
        <dbReference type="Pfam" id="PF08350"/>
    </source>
</evidence>
<feature type="domain" description="HVO-A0261-like N-terminal" evidence="3">
    <location>
        <begin position="60"/>
        <end position="143"/>
    </location>
</feature>
<dbReference type="Proteomes" id="UP001058330">
    <property type="component" value="Chromosome"/>
</dbReference>
<name>A0ABY5REB1_HALLR</name>
<dbReference type="InterPro" id="IPR013561">
    <property type="entry name" value="FilR1_middle_dom"/>
</dbReference>
<reference evidence="4" key="1">
    <citation type="submission" date="2021-07" db="EMBL/GenBank/DDBJ databases">
        <title>Studies on halocins as antimicrobial molecules from haloarchaea.</title>
        <authorList>
            <person name="Kumar S."/>
            <person name="Khare S.K."/>
        </authorList>
    </citation>
    <scope>NUCLEOTIDE SEQUENCE</scope>
    <source>
        <strain evidence="4">NCIM 5678</strain>
    </source>
</reference>
<evidence type="ECO:0000256" key="1">
    <source>
        <dbReference type="SAM" id="MobiDB-lite"/>
    </source>
</evidence>
<dbReference type="SUPFAM" id="SSF46785">
    <property type="entry name" value="Winged helix' DNA-binding domain"/>
    <property type="match status" value="1"/>
</dbReference>
<dbReference type="EMBL" id="CP078063">
    <property type="protein sequence ID" value="UVE50248.1"/>
    <property type="molecule type" value="Genomic_DNA"/>
</dbReference>
<dbReference type="Gene3D" id="1.10.10.10">
    <property type="entry name" value="Winged helix-like DNA-binding domain superfamily/Winged helix DNA-binding domain"/>
    <property type="match status" value="1"/>
</dbReference>
<feature type="region of interest" description="Disordered" evidence="1">
    <location>
        <begin position="1"/>
        <end position="33"/>
    </location>
</feature>
<accession>A0ABY5REB1</accession>
<dbReference type="RefSeq" id="WP_007543317.1">
    <property type="nucleotide sequence ID" value="NZ_CP078063.1"/>
</dbReference>
<keyword evidence="5" id="KW-1185">Reference proteome</keyword>
<dbReference type="Pfam" id="PF08350">
    <property type="entry name" value="FilR1_middle"/>
    <property type="match status" value="1"/>
</dbReference>
<feature type="compositionally biased region" description="Basic and acidic residues" evidence="1">
    <location>
        <begin position="1"/>
        <end position="27"/>
    </location>
</feature>
<dbReference type="InterPro" id="IPR057527">
    <property type="entry name" value="HVO_A0261-like_N"/>
</dbReference>
<dbReference type="InterPro" id="IPR036388">
    <property type="entry name" value="WH-like_DNA-bd_sf"/>
</dbReference>
<evidence type="ECO:0000313" key="5">
    <source>
        <dbReference type="Proteomes" id="UP001058330"/>
    </source>
</evidence>
<sequence length="311" mass="35243">MASDEHSRDTSHDTSRDTSYDTSREGSPEPGTPLLEAILENARNRRYLGRRLERANERIETDVLGDIVRHGPVLEALLDGPLDRREIESRLDVSKATSHRFTQWLDQQGFVEKVDGRFRLTGLGQIIAEEVLRFEANVGTARRLTPLLEAVCEDHQEFVVEPFVDATVTVAEPDDPYRPVERFISLVRSSETFRGFNTTHMAPLALGGFHQHVFETTETEIIYLPHIADKLFETYPEQAREAVESGHLTLRTRDDLPYGLALFDERVGIGGYDETTGLMRVFVDTESPVAREWAERVYESVRADSELLADG</sequence>